<dbReference type="EMBL" id="UOEK01000202">
    <property type="protein sequence ID" value="VAW01102.1"/>
    <property type="molecule type" value="Genomic_DNA"/>
</dbReference>
<dbReference type="AlphaFoldDB" id="A0A3B0SEX2"/>
<name>A0A3B0SEX2_9ZZZZ</name>
<organism evidence="2">
    <name type="scientific">hydrothermal vent metagenome</name>
    <dbReference type="NCBI Taxonomy" id="652676"/>
    <lineage>
        <taxon>unclassified sequences</taxon>
        <taxon>metagenomes</taxon>
        <taxon>ecological metagenomes</taxon>
    </lineage>
</organism>
<sequence length="460" mass="50083">MRPRNFGLILVFAALGLGACAGPSIIVSGETVRSPEPPPPQIAVKVVDREMLEPIAAQVSLGENVGTADETGIISLEWGETATQLIVNAPGFYTDSSLITVLPEDGIYEVQLNPVILEGTITTPDGRPLSAAVVSLGSVVDKTDSTGKYRLERVTPGELRVSRPAWESAAIRWDGDAPSLDMTLSPLMIKALRVNAEKAASPAAWQRILDLAARSEVNALVLDTRNEDGIIFHKSEVEQANEIGAVRDFYDVKQVIADMDAAGLYKITRIVTFQDNPLAKARPELAVIDNTTGQPWKNNKGLRWLDPTNRDSWKLALDLAEEACNLGFDEIQFDYVRFPSDGNIKRLSFKEPYTEEVRVATITAFLQEAHDLLNPMGCAVAADIFAITLESGWDEGIGQSPAALSSVIDVLSPMIYTYTYGPGWKGFDNPNNYPVEIVSAALDAGIPKLKGDSIYRPWIQ</sequence>
<evidence type="ECO:0000259" key="1">
    <source>
        <dbReference type="Pfam" id="PF13200"/>
    </source>
</evidence>
<dbReference type="SUPFAM" id="SSF51445">
    <property type="entry name" value="(Trans)glycosidases"/>
    <property type="match status" value="1"/>
</dbReference>
<dbReference type="InterPro" id="IPR008969">
    <property type="entry name" value="CarboxyPept-like_regulatory"/>
</dbReference>
<dbReference type="InterPro" id="IPR025275">
    <property type="entry name" value="DUF4015"/>
</dbReference>
<proteinExistence type="predicted"/>
<evidence type="ECO:0000313" key="2">
    <source>
        <dbReference type="EMBL" id="VAW01102.1"/>
    </source>
</evidence>
<accession>A0A3B0SEX2</accession>
<feature type="non-terminal residue" evidence="2">
    <location>
        <position position="460"/>
    </location>
</feature>
<keyword evidence="2" id="KW-0378">Hydrolase</keyword>
<protein>
    <submittedName>
        <fullName evidence="2">Glycoside hydrolase</fullName>
    </submittedName>
</protein>
<reference evidence="2" key="1">
    <citation type="submission" date="2018-06" db="EMBL/GenBank/DDBJ databases">
        <authorList>
            <person name="Zhirakovskaya E."/>
        </authorList>
    </citation>
    <scope>NUCLEOTIDE SEQUENCE</scope>
</reference>
<dbReference type="Gene3D" id="3.20.20.80">
    <property type="entry name" value="Glycosidases"/>
    <property type="match status" value="1"/>
</dbReference>
<dbReference type="PROSITE" id="PS51257">
    <property type="entry name" value="PROKAR_LIPOPROTEIN"/>
    <property type="match status" value="1"/>
</dbReference>
<dbReference type="InterPro" id="IPR017853">
    <property type="entry name" value="GH"/>
</dbReference>
<dbReference type="Pfam" id="PF13200">
    <property type="entry name" value="DUF4015"/>
    <property type="match status" value="1"/>
</dbReference>
<dbReference type="SUPFAM" id="SSF49464">
    <property type="entry name" value="Carboxypeptidase regulatory domain-like"/>
    <property type="match status" value="1"/>
</dbReference>
<feature type="domain" description="DUF4015" evidence="1">
    <location>
        <begin position="194"/>
        <end position="460"/>
    </location>
</feature>
<gene>
    <name evidence="2" type="ORF">MNBD_ACTINO02-2085</name>
</gene>
<dbReference type="GO" id="GO:0016787">
    <property type="term" value="F:hydrolase activity"/>
    <property type="evidence" value="ECO:0007669"/>
    <property type="project" value="UniProtKB-KW"/>
</dbReference>